<gene>
    <name evidence="6" type="ORF">HMPREF1015_00890</name>
</gene>
<dbReference type="HOGENOM" id="CLU_082099_0_1_9"/>
<evidence type="ECO:0000256" key="4">
    <source>
        <dbReference type="ARBA" id="ARBA00023136"/>
    </source>
</evidence>
<evidence type="ECO:0000256" key="3">
    <source>
        <dbReference type="ARBA" id="ARBA00022989"/>
    </source>
</evidence>
<proteinExistence type="predicted"/>
<keyword evidence="3 5" id="KW-1133">Transmembrane helix</keyword>
<name>G9QMX3_9BACI</name>
<comment type="subcellular location">
    <subcellularLocation>
        <location evidence="1">Membrane</location>
        <topology evidence="1">Multi-pass membrane protein</topology>
    </subcellularLocation>
</comment>
<reference evidence="6 7" key="1">
    <citation type="submission" date="2011-09" db="EMBL/GenBank/DDBJ databases">
        <title>The Genome Sequence of Bacillus smithii 7_3_47FAA.</title>
        <authorList>
            <consortium name="The Broad Institute Genome Sequencing Platform"/>
            <person name="Earl A."/>
            <person name="Ward D."/>
            <person name="Feldgarden M."/>
            <person name="Gevers D."/>
            <person name="Daigneault M."/>
            <person name="Strauss J."/>
            <person name="Allen-Vercoe E."/>
            <person name="Young S.K."/>
            <person name="Zeng Q."/>
            <person name="Gargeya S."/>
            <person name="Fitzgerald M."/>
            <person name="Haas B."/>
            <person name="Abouelleil A."/>
            <person name="Alvarado L."/>
            <person name="Arachchi H.M."/>
            <person name="Berlin A."/>
            <person name="Brown A."/>
            <person name="Chapman S.B."/>
            <person name="Chen Z."/>
            <person name="Dunbar C."/>
            <person name="Freedman E."/>
            <person name="Gearin G."/>
            <person name="Goldberg J."/>
            <person name="Griggs A."/>
            <person name="Gujja S."/>
            <person name="Heiman D."/>
            <person name="Howarth C."/>
            <person name="Larson L."/>
            <person name="Lui A."/>
            <person name="MacDonald P.J.P."/>
            <person name="Montmayeur A."/>
            <person name="Murphy C."/>
            <person name="Neiman D."/>
            <person name="Pearson M."/>
            <person name="Priest M."/>
            <person name="Roberts A."/>
            <person name="Saif S."/>
            <person name="Shea T."/>
            <person name="Shenoy N."/>
            <person name="Sisk P."/>
            <person name="Stolte C."/>
            <person name="Sykes S."/>
            <person name="Wortman J."/>
            <person name="Nusbaum C."/>
            <person name="Birren B."/>
        </authorList>
    </citation>
    <scope>NUCLEOTIDE SEQUENCE [LARGE SCALE GENOMIC DNA]</scope>
    <source>
        <strain evidence="6 7">7_3_47FAA</strain>
    </source>
</reference>
<evidence type="ECO:0000313" key="6">
    <source>
        <dbReference type="EMBL" id="EHL76944.1"/>
    </source>
</evidence>
<sequence length="228" mass="24077">MKIAITVFSIVVTIAAYWISRILVRKYPSPLTTPVFLSTVLIIIVLTVCRMDYKDYGPAKDIMTYLLGPATVALAVPLYHNKDLLLKKWMPALAGLVLGTFSTIISAVLLAKLFDFSGTIAASVATKSVTTPVAIEEAKIIGGDPALSAIFVMVAGIFGAMFGPWLLNVTRISDPFSRGLSIGTVSHGIGTAQILSEGSLPGGVSGAAMGFASILTSAVLPWLFPLLF</sequence>
<organism evidence="6 7">
    <name type="scientific">Bacillus smithii 7_3_47FAA</name>
    <dbReference type="NCBI Taxonomy" id="665952"/>
    <lineage>
        <taxon>Bacteria</taxon>
        <taxon>Bacillati</taxon>
        <taxon>Bacillota</taxon>
        <taxon>Bacilli</taxon>
        <taxon>Bacillales</taxon>
        <taxon>Bacillaceae</taxon>
        <taxon>Bacillus</taxon>
    </lineage>
</organism>
<evidence type="ECO:0000313" key="7">
    <source>
        <dbReference type="Proteomes" id="UP000011747"/>
    </source>
</evidence>
<evidence type="ECO:0000256" key="1">
    <source>
        <dbReference type="ARBA" id="ARBA00004141"/>
    </source>
</evidence>
<evidence type="ECO:0000256" key="5">
    <source>
        <dbReference type="SAM" id="Phobius"/>
    </source>
</evidence>
<feature type="transmembrane region" description="Helical" evidence="5">
    <location>
        <begin position="207"/>
        <end position="227"/>
    </location>
</feature>
<dbReference type="Pfam" id="PF04172">
    <property type="entry name" value="LrgB"/>
    <property type="match status" value="1"/>
</dbReference>
<comment type="caution">
    <text evidence="6">The sequence shown here is derived from an EMBL/GenBank/DDBJ whole genome shotgun (WGS) entry which is preliminary data.</text>
</comment>
<keyword evidence="7" id="KW-1185">Reference proteome</keyword>
<feature type="transmembrane region" description="Helical" evidence="5">
    <location>
        <begin position="92"/>
        <end position="111"/>
    </location>
</feature>
<dbReference type="PANTHER" id="PTHR30249:SF0">
    <property type="entry name" value="PLASTIDAL GLYCOLATE_GLYCERATE TRANSLOCATOR 1, CHLOROPLASTIC"/>
    <property type="match status" value="1"/>
</dbReference>
<keyword evidence="2 5" id="KW-0812">Transmembrane</keyword>
<dbReference type="PANTHER" id="PTHR30249">
    <property type="entry name" value="PUTATIVE SEROTONIN TRANSPORTER"/>
    <property type="match status" value="1"/>
</dbReference>
<feature type="transmembrane region" description="Helical" evidence="5">
    <location>
        <begin position="146"/>
        <end position="167"/>
    </location>
</feature>
<dbReference type="InterPro" id="IPR007300">
    <property type="entry name" value="CidB/LrgB"/>
</dbReference>
<feature type="transmembrane region" description="Helical" evidence="5">
    <location>
        <begin position="62"/>
        <end position="80"/>
    </location>
</feature>
<dbReference type="AlphaFoldDB" id="G9QMX3"/>
<dbReference type="GO" id="GO:0016020">
    <property type="term" value="C:membrane"/>
    <property type="evidence" value="ECO:0007669"/>
    <property type="project" value="UniProtKB-SubCell"/>
</dbReference>
<dbReference type="Proteomes" id="UP000011747">
    <property type="component" value="Unassembled WGS sequence"/>
</dbReference>
<dbReference type="EMBL" id="ACWF01000120">
    <property type="protein sequence ID" value="EHL76944.1"/>
    <property type="molecule type" value="Genomic_DNA"/>
</dbReference>
<protein>
    <submittedName>
        <fullName evidence="6">TIGR00659 family protein</fullName>
    </submittedName>
</protein>
<accession>G9QMX3</accession>
<keyword evidence="4 5" id="KW-0472">Membrane</keyword>
<evidence type="ECO:0000256" key="2">
    <source>
        <dbReference type="ARBA" id="ARBA00022692"/>
    </source>
</evidence>
<dbReference type="RefSeq" id="WP_003354648.1">
    <property type="nucleotide sequence ID" value="NZ_JH414757.1"/>
</dbReference>
<dbReference type="PATRIC" id="fig|665952.3.peg.2458"/>
<feature type="transmembrane region" description="Helical" evidence="5">
    <location>
        <begin position="31"/>
        <end position="50"/>
    </location>
</feature>